<dbReference type="InterPro" id="IPR011009">
    <property type="entry name" value="Kinase-like_dom_sf"/>
</dbReference>
<feature type="domain" description="Protein kinase" evidence="7">
    <location>
        <begin position="739"/>
        <end position="1073"/>
    </location>
</feature>
<feature type="domain" description="Protein kinase" evidence="7">
    <location>
        <begin position="1090"/>
        <end position="1222"/>
    </location>
</feature>
<feature type="binding site" evidence="4">
    <location>
        <position position="1118"/>
    </location>
    <ligand>
        <name>ATP</name>
        <dbReference type="ChEBI" id="CHEBI:30616"/>
    </ligand>
</feature>
<evidence type="ECO:0000256" key="3">
    <source>
        <dbReference type="ARBA" id="ARBA00023180"/>
    </source>
</evidence>
<feature type="chain" id="PRO_5036478554" description="Protein kinase domain-containing protein" evidence="6">
    <location>
        <begin position="25"/>
        <end position="1222"/>
    </location>
</feature>
<dbReference type="InterPro" id="IPR017441">
    <property type="entry name" value="Protein_kinase_ATP_BS"/>
</dbReference>
<dbReference type="GO" id="GO:0004672">
    <property type="term" value="F:protein kinase activity"/>
    <property type="evidence" value="ECO:0007669"/>
    <property type="project" value="InterPro"/>
</dbReference>
<dbReference type="PROSITE" id="PS50011">
    <property type="entry name" value="PROTEIN_KINASE_DOM"/>
    <property type="match status" value="2"/>
</dbReference>
<dbReference type="SUPFAM" id="SSF56112">
    <property type="entry name" value="Protein kinase-like (PK-like)"/>
    <property type="match status" value="2"/>
</dbReference>
<keyword evidence="3" id="KW-0325">Glycoprotein</keyword>
<name>A0A8X8WB56_SALSN</name>
<evidence type="ECO:0000256" key="2">
    <source>
        <dbReference type="ARBA" id="ARBA00022840"/>
    </source>
</evidence>
<evidence type="ECO:0000313" key="9">
    <source>
        <dbReference type="Proteomes" id="UP000298416"/>
    </source>
</evidence>
<dbReference type="InterPro" id="IPR032872">
    <property type="entry name" value="WAK_assoc_C"/>
</dbReference>
<evidence type="ECO:0000256" key="4">
    <source>
        <dbReference type="PROSITE-ProRule" id="PRU10141"/>
    </source>
</evidence>
<dbReference type="InterPro" id="IPR000719">
    <property type="entry name" value="Prot_kinase_dom"/>
</dbReference>
<dbReference type="PROSITE" id="PS00107">
    <property type="entry name" value="PROTEIN_KINASE_ATP"/>
    <property type="match status" value="1"/>
</dbReference>
<reference evidence="8" key="2">
    <citation type="submission" date="2020-08" db="EMBL/GenBank/DDBJ databases">
        <title>Plant Genome Project.</title>
        <authorList>
            <person name="Zhang R.-G."/>
        </authorList>
    </citation>
    <scope>NUCLEOTIDE SEQUENCE</scope>
    <source>
        <strain evidence="8">Huo1</strain>
        <tissue evidence="8">Leaf</tissue>
    </source>
</reference>
<keyword evidence="6" id="KW-0732">Signal</keyword>
<feature type="signal peptide" evidence="6">
    <location>
        <begin position="1"/>
        <end position="24"/>
    </location>
</feature>
<organism evidence="8">
    <name type="scientific">Salvia splendens</name>
    <name type="common">Scarlet sage</name>
    <dbReference type="NCBI Taxonomy" id="180675"/>
    <lineage>
        <taxon>Eukaryota</taxon>
        <taxon>Viridiplantae</taxon>
        <taxon>Streptophyta</taxon>
        <taxon>Embryophyta</taxon>
        <taxon>Tracheophyta</taxon>
        <taxon>Spermatophyta</taxon>
        <taxon>Magnoliopsida</taxon>
        <taxon>eudicotyledons</taxon>
        <taxon>Gunneridae</taxon>
        <taxon>Pentapetalae</taxon>
        <taxon>asterids</taxon>
        <taxon>lamiids</taxon>
        <taxon>Lamiales</taxon>
        <taxon>Lamiaceae</taxon>
        <taxon>Nepetoideae</taxon>
        <taxon>Mentheae</taxon>
        <taxon>Salviinae</taxon>
        <taxon>Salvia</taxon>
        <taxon>Salvia subgen. Calosphace</taxon>
        <taxon>core Calosphace</taxon>
    </lineage>
</organism>
<dbReference type="Proteomes" id="UP000298416">
    <property type="component" value="Unassembled WGS sequence"/>
</dbReference>
<keyword evidence="9" id="KW-1185">Reference proteome</keyword>
<keyword evidence="5" id="KW-0472">Membrane</keyword>
<dbReference type="InterPro" id="IPR001245">
    <property type="entry name" value="Ser-Thr/Tyr_kinase_cat_dom"/>
</dbReference>
<evidence type="ECO:0000256" key="6">
    <source>
        <dbReference type="SAM" id="SignalP"/>
    </source>
</evidence>
<dbReference type="Gene3D" id="3.30.200.20">
    <property type="entry name" value="Phosphorylase Kinase, domain 1"/>
    <property type="match status" value="2"/>
</dbReference>
<dbReference type="AlphaFoldDB" id="A0A8X8WB56"/>
<evidence type="ECO:0000259" key="7">
    <source>
        <dbReference type="PROSITE" id="PS50011"/>
    </source>
</evidence>
<feature type="transmembrane region" description="Helical" evidence="5">
    <location>
        <begin position="1016"/>
        <end position="1042"/>
    </location>
</feature>
<protein>
    <recommendedName>
        <fullName evidence="7">Protein kinase domain-containing protein</fullName>
    </recommendedName>
</protein>
<gene>
    <name evidence="8" type="ORF">SASPL_149430</name>
</gene>
<keyword evidence="5" id="KW-0812">Transmembrane</keyword>
<dbReference type="Pfam" id="PF14380">
    <property type="entry name" value="WAK_assoc"/>
    <property type="match status" value="3"/>
</dbReference>
<dbReference type="Pfam" id="PF07714">
    <property type="entry name" value="PK_Tyr_Ser-Thr"/>
    <property type="match status" value="1"/>
</dbReference>
<dbReference type="PANTHER" id="PTHR46008">
    <property type="entry name" value="LEAF RUST 10 DISEASE-RESISTANCE LOCUS RECEPTOR-LIKE PROTEIN KINASE-LIKE 1.4"/>
    <property type="match status" value="1"/>
</dbReference>
<keyword evidence="1 4" id="KW-0547">Nucleotide-binding</keyword>
<evidence type="ECO:0000256" key="5">
    <source>
        <dbReference type="SAM" id="Phobius"/>
    </source>
</evidence>
<dbReference type="PANTHER" id="PTHR46008:SF2">
    <property type="entry name" value="LEAF RUST 10 DISEASE-RESISTANCE LOCUS RECEPTOR-LIKE PROTEIN KINASE-LIKE 1.4"/>
    <property type="match status" value="1"/>
</dbReference>
<accession>A0A8X8WB56</accession>
<dbReference type="EMBL" id="PNBA02000019">
    <property type="protein sequence ID" value="KAG6391673.1"/>
    <property type="molecule type" value="Genomic_DNA"/>
</dbReference>
<evidence type="ECO:0000313" key="8">
    <source>
        <dbReference type="EMBL" id="KAG6391673.1"/>
    </source>
</evidence>
<reference evidence="8" key="1">
    <citation type="submission" date="2018-01" db="EMBL/GenBank/DDBJ databases">
        <authorList>
            <person name="Mao J.F."/>
        </authorList>
    </citation>
    <scope>NUCLEOTIDE SEQUENCE</scope>
    <source>
        <strain evidence="8">Huo1</strain>
        <tissue evidence="8">Leaf</tissue>
    </source>
</reference>
<dbReference type="GO" id="GO:0005524">
    <property type="term" value="F:ATP binding"/>
    <property type="evidence" value="ECO:0007669"/>
    <property type="project" value="UniProtKB-UniRule"/>
</dbReference>
<comment type="caution">
    <text evidence="8">The sequence shown here is derived from an EMBL/GenBank/DDBJ whole genome shotgun (WGS) entry which is preliminary data.</text>
</comment>
<sequence>MVVVSKDVLILLLCLLRLLPQSHSKCKESYSCRNFTLRFPFTDIRDPGCGLFAVGGCDSTTQEEHPRLQIGASTSAKYILNQPSKNEFIILDFLLQTLLESPRCFSYMNVSLPQSPSVSFTFSPNITFFACFNKSSNEEIQEYFESYRREECDASTLYYKIPATESHNGAIPRECSLTQLPVKSDENSTQLSEMLTSSFTLEWSVSEDCDRCYRGGGQCLADNRNQFYCEKTGRSWGWTGFGWDKRGMVECSVMNGANDLMESCFNISVFNTTHPTQDFTSRERERMALGKYVMLLLCHLLLLLLLKAHSKCPKSYPCGNFTLQFPFTVSNDPHCGLYLVDGCDSAEGTPTLRTRAPYQILRKTSTNAFLIHDREIQESLDSSKCYTFIHPHLLESPFVSFTFSPNITFFTCYNQTARPKIQDYFQSYRRSRCQTATIYYKPPPAHQDRALPTPPDCVFSRLPYKSGNISADPLHLLTADFTLEWSVHQDCYECHHGGGQCYSDNQQQFYCRKKDSLKCGDHTLNFPLTRADDPDCGLIAVDGCDSDDQSLLRSPSISVSFCPNLTLFPCKTEPTNMSKFDDYFENYSKIECLYTVYYKIPSSDGALSEQIEPPEGCWLVQLPMRSNRNSNDLFSVISADFTLEWEVSDECVSCCNVGGQCLTANNNTFYCKRVIPGSALLLACALYIWLRKKKKVGSYLLSRNLSYDPSSKSDIEDGSFNFGIPIFSYNELVEATGNFDPSKELGDGGFGTVYYGKLQDGREVAIKRLYEHNYRRVEQFLNEIKILTSLRHPNLIQKCAFDELIDPATGYNSDAEVTRMTTTVAELAFRCLQLDKDMRPTMVEVVAFLHDIESGGDGDFEGTKGNLGGKIPPSPETDEVVLLKSRIYRSSPTAVTDTWISSTSTTASSVGVHGYNTPHSDRKIQLEYEGPLFDLIRISGDIISIHDPKLAKLLSEQRYSDHRNLLLPQSLLTPDEFTLMFNVSSNCFECYFGGGQRFSNSFDEFYCNKDRHRNKVVLIVAISAGGLLFLLCLLVSYMIWLLKRRARRGGYLRASKMSLETSKSDINGASSFFGIPIFSYTELEAATNIFDPSRELGDGGFGTVYYGKLQDGREVAIKRLYEQNCRRMEQFMNEIEILTSLRHPNLVCLRTDEINLANLALTRIQRGAFHELADPSLGYNLNAEVTEMVTSVAEIAFQCLQLEKEMRPSMAEVLALLKDISN</sequence>
<keyword evidence="5" id="KW-1133">Transmembrane helix</keyword>
<keyword evidence="2 4" id="KW-0067">ATP-binding</keyword>
<evidence type="ECO:0000256" key="1">
    <source>
        <dbReference type="ARBA" id="ARBA00022741"/>
    </source>
</evidence>
<dbReference type="Pfam" id="PF00069">
    <property type="entry name" value="Pkinase"/>
    <property type="match status" value="1"/>
</dbReference>
<proteinExistence type="predicted"/>